<evidence type="ECO:0000313" key="4">
    <source>
        <dbReference type="Proteomes" id="UP000075502"/>
    </source>
</evidence>
<dbReference type="AlphaFoldDB" id="A0A150PC75"/>
<gene>
    <name evidence="2" type="ORF">BE04_42725</name>
    <name evidence="3" type="ORF">BE21_39610</name>
</gene>
<sequence>MTTSRNGARKRSQCGLPRDQAPSSFTSILEDLLCAIPGAHAAALVDFEGETIDYAGRLDPFDVKVTAAHWQIVLAEAAGSPLGAPRQITVRAHRRSYIVRQLQPGYALVLVLHPRAAFAASHRALQEAEARLCAEAGWATSRTTRWYCVDVETEASDRGRPARLRGAGGWQPIEVMGSMVGLGPREKGFRIRLPSGAEMLLVRERMGRWFADEHPET</sequence>
<dbReference type="Gene3D" id="3.30.450.30">
    <property type="entry name" value="Dynein light chain 2a, cytoplasmic"/>
    <property type="match status" value="1"/>
</dbReference>
<dbReference type="SUPFAM" id="SSF103196">
    <property type="entry name" value="Roadblock/LC7 domain"/>
    <property type="match status" value="1"/>
</dbReference>
<proteinExistence type="predicted"/>
<evidence type="ECO:0000313" key="2">
    <source>
        <dbReference type="EMBL" id="KYF53279.1"/>
    </source>
</evidence>
<dbReference type="Proteomes" id="UP000075502">
    <property type="component" value="Unassembled WGS sequence"/>
</dbReference>
<evidence type="ECO:0000256" key="1">
    <source>
        <dbReference type="SAM" id="MobiDB-lite"/>
    </source>
</evidence>
<evidence type="ECO:0000313" key="5">
    <source>
        <dbReference type="Proteomes" id="UP000075604"/>
    </source>
</evidence>
<protein>
    <submittedName>
        <fullName evidence="2">Uncharacterized protein</fullName>
    </submittedName>
</protein>
<feature type="region of interest" description="Disordered" evidence="1">
    <location>
        <begin position="1"/>
        <end position="20"/>
    </location>
</feature>
<dbReference type="EMBL" id="JEME01001977">
    <property type="protein sequence ID" value="KYG05618.1"/>
    <property type="molecule type" value="Genomic_DNA"/>
</dbReference>
<organism evidence="2 5">
    <name type="scientific">Sorangium cellulosum</name>
    <name type="common">Polyangium cellulosum</name>
    <dbReference type="NCBI Taxonomy" id="56"/>
    <lineage>
        <taxon>Bacteria</taxon>
        <taxon>Pseudomonadati</taxon>
        <taxon>Myxococcota</taxon>
        <taxon>Polyangia</taxon>
        <taxon>Polyangiales</taxon>
        <taxon>Polyangiaceae</taxon>
        <taxon>Sorangium</taxon>
    </lineage>
</organism>
<evidence type="ECO:0000313" key="3">
    <source>
        <dbReference type="EMBL" id="KYG05618.1"/>
    </source>
</evidence>
<dbReference type="Proteomes" id="UP000075604">
    <property type="component" value="Unassembled WGS sequence"/>
</dbReference>
<name>A0A150PC75_SORCE</name>
<dbReference type="EMBL" id="JELX01003100">
    <property type="protein sequence ID" value="KYF53279.1"/>
    <property type="molecule type" value="Genomic_DNA"/>
</dbReference>
<reference evidence="4 5" key="1">
    <citation type="submission" date="2014-02" db="EMBL/GenBank/DDBJ databases">
        <title>The small core and large imbalanced accessory genome model reveals a collaborative survival strategy of Sorangium cellulosum strains in nature.</title>
        <authorList>
            <person name="Han K."/>
            <person name="Peng R."/>
            <person name="Blom J."/>
            <person name="Li Y.-Z."/>
        </authorList>
    </citation>
    <scope>NUCLEOTIDE SEQUENCE [LARGE SCALE GENOMIC DNA]</scope>
    <source>
        <strain evidence="3 4">So0007-03</strain>
        <strain evidence="2 5">So0157-18</strain>
    </source>
</reference>
<accession>A0A150PC75</accession>
<comment type="caution">
    <text evidence="2">The sequence shown here is derived from an EMBL/GenBank/DDBJ whole genome shotgun (WGS) entry which is preliminary data.</text>
</comment>